<sequence length="85" mass="9963">MRWWKPWRRVLGTVHEVLAWMEKQLKPTAQNLNLYGRPKRKVAIALINVVVWVDDKLLNYLIPDDCVISFNPQPSEPKGEGEHKT</sequence>
<organism evidence="1">
    <name type="scientific">marine sediment metagenome</name>
    <dbReference type="NCBI Taxonomy" id="412755"/>
    <lineage>
        <taxon>unclassified sequences</taxon>
        <taxon>metagenomes</taxon>
        <taxon>ecological metagenomes</taxon>
    </lineage>
</organism>
<dbReference type="EMBL" id="LAZR01000448">
    <property type="protein sequence ID" value="KKN68480.1"/>
    <property type="molecule type" value="Genomic_DNA"/>
</dbReference>
<accession>A0A0F9SHS5</accession>
<proteinExistence type="predicted"/>
<gene>
    <name evidence="1" type="ORF">LCGC14_0451160</name>
</gene>
<reference evidence="1" key="1">
    <citation type="journal article" date="2015" name="Nature">
        <title>Complex archaea that bridge the gap between prokaryotes and eukaryotes.</title>
        <authorList>
            <person name="Spang A."/>
            <person name="Saw J.H."/>
            <person name="Jorgensen S.L."/>
            <person name="Zaremba-Niedzwiedzka K."/>
            <person name="Martijn J."/>
            <person name="Lind A.E."/>
            <person name="van Eijk R."/>
            <person name="Schleper C."/>
            <person name="Guy L."/>
            <person name="Ettema T.J."/>
        </authorList>
    </citation>
    <scope>NUCLEOTIDE SEQUENCE</scope>
</reference>
<name>A0A0F9SHS5_9ZZZZ</name>
<protein>
    <submittedName>
        <fullName evidence="1">Uncharacterized protein</fullName>
    </submittedName>
</protein>
<comment type="caution">
    <text evidence="1">The sequence shown here is derived from an EMBL/GenBank/DDBJ whole genome shotgun (WGS) entry which is preliminary data.</text>
</comment>
<evidence type="ECO:0000313" key="1">
    <source>
        <dbReference type="EMBL" id="KKN68480.1"/>
    </source>
</evidence>
<dbReference type="AlphaFoldDB" id="A0A0F9SHS5"/>